<dbReference type="OrthoDB" id="3078735at2"/>
<evidence type="ECO:0000313" key="4">
    <source>
        <dbReference type="Proteomes" id="UP000319578"/>
    </source>
</evidence>
<gene>
    <name evidence="2" type="ORF">ADS79_26925</name>
    <name evidence="1" type="ORF">BRE01_49020</name>
</gene>
<dbReference type="EMBL" id="LGIQ01000011">
    <property type="protein sequence ID" value="KNB69502.1"/>
    <property type="molecule type" value="Genomic_DNA"/>
</dbReference>
<protein>
    <submittedName>
        <fullName evidence="2">Uncharacterized protein</fullName>
    </submittedName>
</protein>
<evidence type="ECO:0000313" key="3">
    <source>
        <dbReference type="Proteomes" id="UP000036834"/>
    </source>
</evidence>
<dbReference type="Proteomes" id="UP000319578">
    <property type="component" value="Unassembled WGS sequence"/>
</dbReference>
<reference evidence="2" key="2">
    <citation type="submission" date="2015-07" db="EMBL/GenBank/DDBJ databases">
        <title>MeaNS - Measles Nucleotide Surveillance Program.</title>
        <authorList>
            <person name="Tran T."/>
            <person name="Druce J."/>
        </authorList>
    </citation>
    <scope>NUCLEOTIDE SEQUENCE</scope>
    <source>
        <strain evidence="2">DSM 9887</strain>
    </source>
</reference>
<dbReference type="PATRIC" id="fig|54915.3.peg.4566"/>
<evidence type="ECO:0000313" key="1">
    <source>
        <dbReference type="EMBL" id="GED71200.1"/>
    </source>
</evidence>
<dbReference type="Proteomes" id="UP000036834">
    <property type="component" value="Unassembled WGS sequence"/>
</dbReference>
<comment type="caution">
    <text evidence="2">The sequence shown here is derived from an EMBL/GenBank/DDBJ whole genome shotgun (WGS) entry which is preliminary data.</text>
</comment>
<proteinExistence type="predicted"/>
<dbReference type="AlphaFoldDB" id="A0A0K9YLG8"/>
<accession>A0A0K9YLG8</accession>
<reference evidence="3" key="1">
    <citation type="submission" date="2015-07" db="EMBL/GenBank/DDBJ databases">
        <title>Genome sequencing project for genomic taxonomy and phylogenomics of Bacillus-like bacteria.</title>
        <authorList>
            <person name="Liu B."/>
            <person name="Wang J."/>
            <person name="Zhu Y."/>
            <person name="Liu G."/>
            <person name="Chen Q."/>
            <person name="Chen Z."/>
            <person name="Lan J."/>
            <person name="Che J."/>
            <person name="Ge C."/>
            <person name="Shi H."/>
            <person name="Pan Z."/>
            <person name="Liu X."/>
        </authorList>
    </citation>
    <scope>NUCLEOTIDE SEQUENCE [LARGE SCALE GENOMIC DNA]</scope>
    <source>
        <strain evidence="3">DSM 9887</strain>
    </source>
</reference>
<reference evidence="1 4" key="3">
    <citation type="submission" date="2019-06" db="EMBL/GenBank/DDBJ databases">
        <title>Whole genome shotgun sequence of Brevibacillus reuszeri NBRC 15719.</title>
        <authorList>
            <person name="Hosoyama A."/>
            <person name="Uohara A."/>
            <person name="Ohji S."/>
            <person name="Ichikawa N."/>
        </authorList>
    </citation>
    <scope>NUCLEOTIDE SEQUENCE [LARGE SCALE GENOMIC DNA]</scope>
    <source>
        <strain evidence="1 4">NBRC 15719</strain>
    </source>
</reference>
<dbReference type="STRING" id="54915.ADS79_26925"/>
<keyword evidence="4" id="KW-1185">Reference proteome</keyword>
<name>A0A0K9YLG8_9BACL</name>
<organism evidence="2 3">
    <name type="scientific">Brevibacillus reuszeri</name>
    <dbReference type="NCBI Taxonomy" id="54915"/>
    <lineage>
        <taxon>Bacteria</taxon>
        <taxon>Bacillati</taxon>
        <taxon>Bacillota</taxon>
        <taxon>Bacilli</taxon>
        <taxon>Bacillales</taxon>
        <taxon>Paenibacillaceae</taxon>
        <taxon>Brevibacillus</taxon>
    </lineage>
</organism>
<dbReference type="EMBL" id="BJON01000020">
    <property type="protein sequence ID" value="GED71200.1"/>
    <property type="molecule type" value="Genomic_DNA"/>
</dbReference>
<sequence length="80" mass="9361">MVIAVNMNERCSVRLTGYGMEVLKMHYGRFISGKELETQISPDPLGYNYFQLWEIMQIFGASMFNGMNEVPFEDNVFYFN</sequence>
<evidence type="ECO:0000313" key="2">
    <source>
        <dbReference type="EMBL" id="KNB69502.1"/>
    </source>
</evidence>
<dbReference type="RefSeq" id="WP_049741525.1">
    <property type="nucleotide sequence ID" value="NZ_BJON01000020.1"/>
</dbReference>